<reference evidence="1" key="1">
    <citation type="submission" date="2009-01" db="EMBL/GenBank/DDBJ databases">
        <title>Complete sequence of chromosome Cyanothece sp. PCC 7425.</title>
        <authorList>
            <consortium name="US DOE Joint Genome Institute"/>
            <person name="Lucas S."/>
            <person name="Copeland A."/>
            <person name="Lapidus A."/>
            <person name="Glavina del Rio T."/>
            <person name="Dalin E."/>
            <person name="Tice H."/>
            <person name="Bruce D."/>
            <person name="Goodwin L."/>
            <person name="Pitluck S."/>
            <person name="Sims D."/>
            <person name="Meineke L."/>
            <person name="Brettin T."/>
            <person name="Detter J.C."/>
            <person name="Han C."/>
            <person name="Larimer F."/>
            <person name="Land M."/>
            <person name="Hauser L."/>
            <person name="Kyrpides N."/>
            <person name="Ovchinnikova G."/>
            <person name="Liberton M."/>
            <person name="Stoeckel J."/>
            <person name="Banerjee A."/>
            <person name="Singh A."/>
            <person name="Page L."/>
            <person name="Sato H."/>
            <person name="Zhao L."/>
            <person name="Sherman L."/>
            <person name="Pakrasi H."/>
            <person name="Richardson P."/>
        </authorList>
    </citation>
    <scope>NUCLEOTIDE SEQUENCE</scope>
    <source>
        <strain evidence="1">PCC 7425</strain>
    </source>
</reference>
<proteinExistence type="predicted"/>
<dbReference type="AlphaFoldDB" id="B8HYB5"/>
<accession>B8HYB5</accession>
<dbReference type="EMBL" id="CP001344">
    <property type="protein sequence ID" value="ACL44918.1"/>
    <property type="molecule type" value="Genomic_DNA"/>
</dbReference>
<protein>
    <submittedName>
        <fullName evidence="1">Uncharacterized protein</fullName>
    </submittedName>
</protein>
<sequence>MEPLVSAPGPTATFTPALNRWLVFSGQDQLDLLLEQYIHSLYDQFLNHPLKPDLSPDQLSQLEGYDWYRASLTQGLNVEELADLVTNWLMAVQQMSDLPLDQPQQP</sequence>
<organism evidence="1">
    <name type="scientific">Cyanothece sp. (strain PCC 7425 / ATCC 29141)</name>
    <dbReference type="NCBI Taxonomy" id="395961"/>
    <lineage>
        <taxon>Bacteria</taxon>
        <taxon>Bacillati</taxon>
        <taxon>Cyanobacteriota</taxon>
        <taxon>Cyanophyceae</taxon>
        <taxon>Gomontiellales</taxon>
        <taxon>Cyanothecaceae</taxon>
        <taxon>Cyanothece</taxon>
    </lineage>
</organism>
<evidence type="ECO:0000313" key="1">
    <source>
        <dbReference type="EMBL" id="ACL44918.1"/>
    </source>
</evidence>
<dbReference type="HOGENOM" id="CLU_2218738_0_0_3"/>
<gene>
    <name evidence="1" type="ordered locus">Cyan7425_2562</name>
</gene>
<dbReference type="STRING" id="395961.Cyan7425_2562"/>
<dbReference type="KEGG" id="cyn:Cyan7425_2562"/>
<name>B8HYB5_CYAP4</name>